<evidence type="ECO:0000259" key="5">
    <source>
        <dbReference type="Pfam" id="PF17853"/>
    </source>
</evidence>
<dbReference type="Pfam" id="PF17853">
    <property type="entry name" value="GGDEF_2"/>
    <property type="match status" value="1"/>
</dbReference>
<comment type="caution">
    <text evidence="6">The sequence shown here is derived from an EMBL/GenBank/DDBJ whole genome shotgun (WGS) entry which is preliminary data.</text>
</comment>
<dbReference type="Pfam" id="PF13556">
    <property type="entry name" value="HTH_30"/>
    <property type="match status" value="1"/>
</dbReference>
<feature type="domain" description="Purine catabolism PurC-like" evidence="3">
    <location>
        <begin position="32"/>
        <end position="161"/>
    </location>
</feature>
<keyword evidence="7" id="KW-1185">Reference proteome</keyword>
<sequence>MSTSPRPLTPPNSLPRGFPAAASGPALTVRTVLALEEVSSGAPEVLAGAEGLDASVRWVHIADGERVGAVLEGGELVLSSGLSFRSPSFRSSAQAAARFLDELQAAGAAGAVVELVEPDGTLADPAAAALREAAAGRPLPVVLLNRPVRFVRVTEVVHRMLVGEQLARVERARHLHEVFTELSLQNASEQQIVDRTAEMVAAPVVLEDVAHLVLGFAAAGQDPEPLLRRWTERSRRVGYREQTGRRRQTGQGEDEEDWLQTPVGVSGRRWGRLVVPAVLEDDADASQVLDRAGQALTIARMAGRDERDLLEAARAGLMHELRQPLAMTEPEARTRAVALGLEPAPLYVPVVIRLDRLPGEEPTGLQLRERALLESLGAAVRSARRSMLAAGLHSGSLGVLLGVPARQLEDPLLERVFGELAESGALSGLPRSGAQDSEVPWSVGVGRSRASLPEAAAGLDEATQVADIAATLETRPRRYYRFADVGLRGMLALMRSDPRLRAFAEAELAPLVDPPDPEALALLELYLKHGGNKSALARTGYLSRPALYARLARLQDRLGVSLDDAEVRTALHVALLWHRLREVGQTGAPV</sequence>
<dbReference type="InterPro" id="IPR041522">
    <property type="entry name" value="CdaR_GGDEF"/>
</dbReference>
<evidence type="ECO:0000313" key="7">
    <source>
        <dbReference type="Proteomes" id="UP001500752"/>
    </source>
</evidence>
<dbReference type="RefSeq" id="WP_345154299.1">
    <property type="nucleotide sequence ID" value="NZ_BAABEO010000034.1"/>
</dbReference>
<dbReference type="InterPro" id="IPR012914">
    <property type="entry name" value="PucR_dom"/>
</dbReference>
<evidence type="ECO:0000259" key="3">
    <source>
        <dbReference type="Pfam" id="PF07905"/>
    </source>
</evidence>
<feature type="domain" description="PucR C-terminal helix-turn-helix" evidence="4">
    <location>
        <begin position="520"/>
        <end position="576"/>
    </location>
</feature>
<dbReference type="PANTHER" id="PTHR33744">
    <property type="entry name" value="CARBOHYDRATE DIACID REGULATOR"/>
    <property type="match status" value="1"/>
</dbReference>
<dbReference type="InterPro" id="IPR051448">
    <property type="entry name" value="CdaR-like_regulators"/>
</dbReference>
<comment type="similarity">
    <text evidence="1">Belongs to the CdaR family.</text>
</comment>
<dbReference type="InterPro" id="IPR025736">
    <property type="entry name" value="PucR_C-HTH_dom"/>
</dbReference>
<evidence type="ECO:0000259" key="4">
    <source>
        <dbReference type="Pfam" id="PF13556"/>
    </source>
</evidence>
<dbReference type="Pfam" id="PF07905">
    <property type="entry name" value="PucR"/>
    <property type="match status" value="1"/>
</dbReference>
<evidence type="ECO:0000256" key="2">
    <source>
        <dbReference type="SAM" id="MobiDB-lite"/>
    </source>
</evidence>
<dbReference type="PANTHER" id="PTHR33744:SF1">
    <property type="entry name" value="DNA-BINDING TRANSCRIPTIONAL ACTIVATOR ADER"/>
    <property type="match status" value="1"/>
</dbReference>
<dbReference type="InterPro" id="IPR042070">
    <property type="entry name" value="PucR_C-HTH_sf"/>
</dbReference>
<accession>A0ABP7DA12</accession>
<reference evidence="7" key="1">
    <citation type="journal article" date="2019" name="Int. J. Syst. Evol. Microbiol.">
        <title>The Global Catalogue of Microorganisms (GCM) 10K type strain sequencing project: providing services to taxonomists for standard genome sequencing and annotation.</title>
        <authorList>
            <consortium name="The Broad Institute Genomics Platform"/>
            <consortium name="The Broad Institute Genome Sequencing Center for Infectious Disease"/>
            <person name="Wu L."/>
            <person name="Ma J."/>
        </authorList>
    </citation>
    <scope>NUCLEOTIDE SEQUENCE [LARGE SCALE GENOMIC DNA]</scope>
    <source>
        <strain evidence="7">JCM 30742</strain>
    </source>
</reference>
<evidence type="ECO:0000313" key="6">
    <source>
        <dbReference type="EMBL" id="GAA3702699.1"/>
    </source>
</evidence>
<proteinExistence type="inferred from homology"/>
<dbReference type="EMBL" id="BAABEO010000034">
    <property type="protein sequence ID" value="GAA3702699.1"/>
    <property type="molecule type" value="Genomic_DNA"/>
</dbReference>
<feature type="region of interest" description="Disordered" evidence="2">
    <location>
        <begin position="1"/>
        <end position="20"/>
    </location>
</feature>
<organism evidence="6 7">
    <name type="scientific">Arthrobacter ginkgonis</name>
    <dbReference type="NCBI Taxonomy" id="1630594"/>
    <lineage>
        <taxon>Bacteria</taxon>
        <taxon>Bacillati</taxon>
        <taxon>Actinomycetota</taxon>
        <taxon>Actinomycetes</taxon>
        <taxon>Micrococcales</taxon>
        <taxon>Micrococcaceae</taxon>
        <taxon>Arthrobacter</taxon>
    </lineage>
</organism>
<evidence type="ECO:0000256" key="1">
    <source>
        <dbReference type="ARBA" id="ARBA00006754"/>
    </source>
</evidence>
<gene>
    <name evidence="6" type="ORF">GCM10023081_43840</name>
</gene>
<dbReference type="Gene3D" id="1.10.10.2840">
    <property type="entry name" value="PucR C-terminal helix-turn-helix domain"/>
    <property type="match status" value="1"/>
</dbReference>
<dbReference type="Proteomes" id="UP001500752">
    <property type="component" value="Unassembled WGS sequence"/>
</dbReference>
<protein>
    <submittedName>
        <fullName evidence="6">PucR family transcriptional regulator</fullName>
    </submittedName>
</protein>
<name>A0ABP7DA12_9MICC</name>
<feature type="domain" description="CdaR GGDEF-like" evidence="5">
    <location>
        <begin position="329"/>
        <end position="468"/>
    </location>
</feature>